<dbReference type="STRING" id="596315.HMPREF0634_0724"/>
<organism evidence="1 2">
    <name type="scientific">Peptostreptococcus stomatis DSM 17678</name>
    <dbReference type="NCBI Taxonomy" id="596315"/>
    <lineage>
        <taxon>Bacteria</taxon>
        <taxon>Bacillati</taxon>
        <taxon>Bacillota</taxon>
        <taxon>Clostridia</taxon>
        <taxon>Peptostreptococcales</taxon>
        <taxon>Peptostreptococcaceae</taxon>
        <taxon>Peptostreptococcus</taxon>
    </lineage>
</organism>
<dbReference type="RefSeq" id="WP_007789281.1">
    <property type="nucleotide sequence ID" value="NZ_ADGQ01000046.1"/>
</dbReference>
<dbReference type="GeneID" id="84800548"/>
<evidence type="ECO:0000313" key="2">
    <source>
        <dbReference type="Proteomes" id="UP000003244"/>
    </source>
</evidence>
<dbReference type="eggNOG" id="COG0455">
    <property type="taxonomic scope" value="Bacteria"/>
</dbReference>
<protein>
    <recommendedName>
        <fullName evidence="3">ATP-binding protein</fullName>
    </recommendedName>
</protein>
<name>E0E2T3_9FIRM</name>
<dbReference type="Proteomes" id="UP000003244">
    <property type="component" value="Unassembled WGS sequence"/>
</dbReference>
<dbReference type="SUPFAM" id="SSF52540">
    <property type="entry name" value="P-loop containing nucleoside triphosphate hydrolases"/>
    <property type="match status" value="1"/>
</dbReference>
<comment type="caution">
    <text evidence="1">The sequence shown here is derived from an EMBL/GenBank/DDBJ whole genome shotgun (WGS) entry which is preliminary data.</text>
</comment>
<evidence type="ECO:0008006" key="3">
    <source>
        <dbReference type="Google" id="ProtNLM"/>
    </source>
</evidence>
<dbReference type="EMBL" id="ADGQ01000046">
    <property type="protein sequence ID" value="EFM64799.1"/>
    <property type="molecule type" value="Genomic_DNA"/>
</dbReference>
<dbReference type="InterPro" id="IPR027417">
    <property type="entry name" value="P-loop_NTPase"/>
</dbReference>
<sequence>MEKTKRIRIITGHYGSGKSEFTVNYALQLRKEVEGPLSISDLDVVNVYFRSRGKRDFLEENGIHLISSSVDAPTLDIPALSAEIHTPLLNKEHNNIIDLGGDKVGATVIARYRDMIKDGDYDMFFVVNANREKTQNAEEVMKYIDEIETASKLKVTGLINNTHMLKATTIEDIEKGQEVCREVSKQRNIPIRFISCLESIVDQIPEDFEGDVVPIHLYLRDEWMM</sequence>
<gene>
    <name evidence="1" type="ORF">HMPREF0634_0724</name>
</gene>
<reference evidence="1 2" key="1">
    <citation type="submission" date="2010-08" db="EMBL/GenBank/DDBJ databases">
        <authorList>
            <person name="Harkins D.M."/>
            <person name="Madupu R."/>
            <person name="Durkin A.S."/>
            <person name="Torralba M."/>
            <person name="Methe B."/>
            <person name="Sutton G.G."/>
            <person name="Nelson K.E."/>
        </authorList>
    </citation>
    <scope>NUCLEOTIDE SEQUENCE [LARGE SCALE GENOMIC DNA]</scope>
    <source>
        <strain evidence="1 2">DSM 17678</strain>
    </source>
</reference>
<evidence type="ECO:0000313" key="1">
    <source>
        <dbReference type="EMBL" id="EFM64799.1"/>
    </source>
</evidence>
<proteinExistence type="predicted"/>
<keyword evidence="2" id="KW-1185">Reference proteome</keyword>
<dbReference type="OrthoDB" id="9779501at2"/>
<dbReference type="AlphaFoldDB" id="E0E2T3"/>
<accession>E0E2T3</accession>